<feature type="compositionally biased region" description="Basic and acidic residues" evidence="8">
    <location>
        <begin position="1"/>
        <end position="13"/>
    </location>
</feature>
<keyword evidence="6" id="KW-0325">Glycoprotein</keyword>
<evidence type="ECO:0000256" key="2">
    <source>
        <dbReference type="ARBA" id="ARBA00007168"/>
    </source>
</evidence>
<evidence type="ECO:0000256" key="8">
    <source>
        <dbReference type="SAM" id="MobiDB-lite"/>
    </source>
</evidence>
<comment type="similarity">
    <text evidence="2 7">Belongs to the CTL (choline transporter-like) family.</text>
</comment>
<keyword evidence="5 7" id="KW-0472">Membrane</keyword>
<dbReference type="PANTHER" id="PTHR12385">
    <property type="entry name" value="CHOLINE TRANSPORTER-LIKE (SLC FAMILY 44)"/>
    <property type="match status" value="1"/>
</dbReference>
<dbReference type="Pfam" id="PF04515">
    <property type="entry name" value="Choline_transpo"/>
    <property type="match status" value="1"/>
</dbReference>
<dbReference type="EMBL" id="OZ019907">
    <property type="protein sequence ID" value="CAK9206661.1"/>
    <property type="molecule type" value="Genomic_DNA"/>
</dbReference>
<keyword evidence="4 7" id="KW-1133">Transmembrane helix</keyword>
<accession>A0ABP0TWE3</accession>
<organism evidence="9 10">
    <name type="scientific">Sphagnum troendelagicum</name>
    <dbReference type="NCBI Taxonomy" id="128251"/>
    <lineage>
        <taxon>Eukaryota</taxon>
        <taxon>Viridiplantae</taxon>
        <taxon>Streptophyta</taxon>
        <taxon>Embryophyta</taxon>
        <taxon>Bryophyta</taxon>
        <taxon>Sphagnophytina</taxon>
        <taxon>Sphagnopsida</taxon>
        <taxon>Sphagnales</taxon>
        <taxon>Sphagnaceae</taxon>
        <taxon>Sphagnum</taxon>
    </lineage>
</organism>
<feature type="transmembrane region" description="Helical" evidence="7">
    <location>
        <begin position="271"/>
        <end position="293"/>
    </location>
</feature>
<evidence type="ECO:0000256" key="3">
    <source>
        <dbReference type="ARBA" id="ARBA00022692"/>
    </source>
</evidence>
<feature type="compositionally biased region" description="Low complexity" evidence="8">
    <location>
        <begin position="14"/>
        <end position="26"/>
    </location>
</feature>
<keyword evidence="3 7" id="KW-0812">Transmembrane</keyword>
<dbReference type="Proteomes" id="UP001497512">
    <property type="component" value="Chromosome 15"/>
</dbReference>
<feature type="transmembrane region" description="Helical" evidence="7">
    <location>
        <begin position="58"/>
        <end position="79"/>
    </location>
</feature>
<evidence type="ECO:0000313" key="10">
    <source>
        <dbReference type="Proteomes" id="UP001497512"/>
    </source>
</evidence>
<sequence>MGKQTKDQSRRAAAEAAAISSPSSTPAYPPPAAAFADNEAGGSIRKPGIKQARRCQDLAFLSIISLLAFGFIVDTSFGFNRGDPHRLVYGLDYKGNVCGDRRAKPNLKDFQVRYWMNPNQLYWSGVYPDRYKLSTARSICLRNCPTTASAGNGNASSQLSWVCDYPEGTYSGLSMRDWEQRNYDYFDLLTPDQIASSRNLTGPCYPVLFESVNLYWNCQPSPAPENNLLQLWNSMNGVQIQSGSILPQVVHDTLSTPSAIFYRYMADLARAWPVLFVCGGLLPMLLCMLWLIAIRYYVGVVTWLTFVLLNVFMILLTLYFYFKAGWLGNDAISAVIGTSGSDDLSVSFTELEHLKALAIIMTLVVFLTVAMTFVLLKRVTEALSITKVTVQAIGAVPSLVVYPAIPFIAFGFFFIYWLSALLYLFSAGKIRQNNCTYNSCASYDLYSQTVTQSGCCGYTLHSTHNIVWAILYHLFVLFWAISFIAACSVTTISGAIASYYWARGETAMWNGGDGMDWKGMGWFPVVSSAKLVLSYSLGSISLGSSIVPLVDTFRVVLSAVQKRLKKAQRTPGGVAATVLNSGTQGCSGCIEWTLKFINRNAYVVIAISGKSFFRAAGRATVLIANNSMRVGNVNNMGRLFLSVAKLCVSLACAVFAFLMLDSHLFKTGHYRVSSPLFPVLFCLGLGYMAATLFFAVVGTGTDTILIAYCMDSEEHNGTPIFAPALLAETLTLHAERQDAVDADRHIQNVQRDDEDIYS</sequence>
<reference evidence="9" key="1">
    <citation type="submission" date="2024-02" db="EMBL/GenBank/DDBJ databases">
        <authorList>
            <consortium name="ELIXIR-Norway"/>
            <consortium name="Elixir Norway"/>
        </authorList>
    </citation>
    <scope>NUCLEOTIDE SEQUENCE</scope>
</reference>
<feature type="transmembrane region" description="Helical" evidence="7">
    <location>
        <begin position="300"/>
        <end position="322"/>
    </location>
</feature>
<feature type="transmembrane region" description="Helical" evidence="7">
    <location>
        <begin position="676"/>
        <end position="697"/>
    </location>
</feature>
<feature type="transmembrane region" description="Helical" evidence="7">
    <location>
        <begin position="470"/>
        <end position="501"/>
    </location>
</feature>
<name>A0ABP0TWE3_9BRYO</name>
<dbReference type="InterPro" id="IPR007603">
    <property type="entry name" value="Choline_transptr-like"/>
</dbReference>
<proteinExistence type="inferred from homology"/>
<comment type="subcellular location">
    <subcellularLocation>
        <location evidence="7">Cell membrane</location>
        <topology evidence="7">Multi-pass membrane protein</topology>
    </subcellularLocation>
    <subcellularLocation>
        <location evidence="1">Membrane</location>
        <topology evidence="1">Multi-pass membrane protein</topology>
    </subcellularLocation>
</comment>
<protein>
    <recommendedName>
        <fullName evidence="7">Choline transporter-like protein</fullName>
    </recommendedName>
</protein>
<evidence type="ECO:0000256" key="4">
    <source>
        <dbReference type="ARBA" id="ARBA00022989"/>
    </source>
</evidence>
<gene>
    <name evidence="9" type="ORF">CSSPTR1EN2_LOCUS8460</name>
</gene>
<evidence type="ECO:0000313" key="9">
    <source>
        <dbReference type="EMBL" id="CAK9206661.1"/>
    </source>
</evidence>
<feature type="transmembrane region" description="Helical" evidence="7">
    <location>
        <begin position="356"/>
        <end position="376"/>
    </location>
</feature>
<evidence type="ECO:0000256" key="7">
    <source>
        <dbReference type="RuleBase" id="RU368066"/>
    </source>
</evidence>
<feature type="transmembrane region" description="Helical" evidence="7">
    <location>
        <begin position="407"/>
        <end position="425"/>
    </location>
</feature>
<dbReference type="PANTHER" id="PTHR12385:SF14">
    <property type="entry name" value="CHOLINE TRANSPORTER-LIKE 2"/>
    <property type="match status" value="1"/>
</dbReference>
<evidence type="ECO:0000256" key="1">
    <source>
        <dbReference type="ARBA" id="ARBA00004141"/>
    </source>
</evidence>
<feature type="region of interest" description="Disordered" evidence="8">
    <location>
        <begin position="1"/>
        <end position="32"/>
    </location>
</feature>
<feature type="transmembrane region" description="Helical" evidence="7">
    <location>
        <begin position="639"/>
        <end position="660"/>
    </location>
</feature>
<comment type="function">
    <text evidence="7">Choline transporter.</text>
</comment>
<evidence type="ECO:0000256" key="5">
    <source>
        <dbReference type="ARBA" id="ARBA00023136"/>
    </source>
</evidence>
<keyword evidence="10" id="KW-1185">Reference proteome</keyword>
<evidence type="ECO:0000256" key="6">
    <source>
        <dbReference type="ARBA" id="ARBA00023180"/>
    </source>
</evidence>